<evidence type="ECO:0000256" key="2">
    <source>
        <dbReference type="ARBA" id="ARBA00022723"/>
    </source>
</evidence>
<dbReference type="InterPro" id="IPR052035">
    <property type="entry name" value="ZnF_BED_domain_contain"/>
</dbReference>
<dbReference type="SUPFAM" id="SSF57667">
    <property type="entry name" value="beta-beta-alpha zinc fingers"/>
    <property type="match status" value="1"/>
</dbReference>
<feature type="non-terminal residue" evidence="11">
    <location>
        <position position="1"/>
    </location>
</feature>
<keyword evidence="2" id="KW-0479">Metal-binding</keyword>
<dbReference type="SUPFAM" id="SSF140996">
    <property type="entry name" value="Hermes dimerisation domain"/>
    <property type="match status" value="1"/>
</dbReference>
<dbReference type="SMART" id="SM00614">
    <property type="entry name" value="ZnF_BED"/>
    <property type="match status" value="1"/>
</dbReference>
<comment type="caution">
    <text evidence="11">The sequence shown here is derived from an EMBL/GenBank/DDBJ whole genome shotgun (WGS) entry which is preliminary data.</text>
</comment>
<dbReference type="GO" id="GO:0046983">
    <property type="term" value="F:protein dimerization activity"/>
    <property type="evidence" value="ECO:0007669"/>
    <property type="project" value="InterPro"/>
</dbReference>
<dbReference type="GO" id="GO:0008270">
    <property type="term" value="F:zinc ion binding"/>
    <property type="evidence" value="ECO:0007669"/>
    <property type="project" value="UniProtKB-KW"/>
</dbReference>
<dbReference type="PANTHER" id="PTHR46481">
    <property type="entry name" value="ZINC FINGER BED DOMAIN-CONTAINING PROTEIN 4"/>
    <property type="match status" value="1"/>
</dbReference>
<dbReference type="InterPro" id="IPR036236">
    <property type="entry name" value="Znf_C2H2_sf"/>
</dbReference>
<dbReference type="EMBL" id="VUJU01012795">
    <property type="protein sequence ID" value="KAF0706756.1"/>
    <property type="molecule type" value="Genomic_DNA"/>
</dbReference>
<evidence type="ECO:0000256" key="9">
    <source>
        <dbReference type="PROSITE-ProRule" id="PRU00027"/>
    </source>
</evidence>
<name>A0A6G0VRN8_APHCR</name>
<keyword evidence="4" id="KW-0862">Zinc</keyword>
<comment type="subcellular location">
    <subcellularLocation>
        <location evidence="1">Nucleus</location>
    </subcellularLocation>
</comment>
<evidence type="ECO:0000256" key="5">
    <source>
        <dbReference type="ARBA" id="ARBA00023015"/>
    </source>
</evidence>
<evidence type="ECO:0000259" key="10">
    <source>
        <dbReference type="PROSITE" id="PS50808"/>
    </source>
</evidence>
<sequence>LFINMGPPRSKVWICFTKNDSLTATCKICTDKIKHCGNTSNLIKHLKKHPNLPKSVAEMNAKILSQPQQMELRKQPINKSRWESLLENNYGVIVLHISDKRPFNIVQGEGFKRPMKELTPLFIIPCPATLKKALDNKYEIMKTLFIEKLESETSYFGVTIHYLEKSSLVSRCLAVTELKERHNSDYIGEVFNNMLQDFNICKENIVTVVTDNGSNMTATVKKILGKNKLTLCFAHTINLVSDVVVSHRGLQPLITKVRDIVLWVKISVIISDKLRKLQLEAGVKEGCIKKMILGVKTRWNSTFYMIEQFIEMSSMLSPLILQYVTAPEIPTAVEMDMLRQTLGLLKLLEFVTRESSGDKYVTVSKIIPMINCLMTQLNELKPTVELIVDVQDKLHAELVKRFGQIELVTQIAIATLLNPRFKNLHFKDPNACAKAMAADETSSPPHQYGFWAPHKLLAQNQVHKKRRNQYLESTNDELSLYLVNGVSSLNSNPLEEWEKIKGTFPALYKQARIHFVIVATSVPCERLFSKAGATKTQIRNRLSCSRLGKLMFLGDLPDECWFDD</sequence>
<organism evidence="11 12">
    <name type="scientific">Aphis craccivora</name>
    <name type="common">Cowpea aphid</name>
    <dbReference type="NCBI Taxonomy" id="307492"/>
    <lineage>
        <taxon>Eukaryota</taxon>
        <taxon>Metazoa</taxon>
        <taxon>Ecdysozoa</taxon>
        <taxon>Arthropoda</taxon>
        <taxon>Hexapoda</taxon>
        <taxon>Insecta</taxon>
        <taxon>Pterygota</taxon>
        <taxon>Neoptera</taxon>
        <taxon>Paraneoptera</taxon>
        <taxon>Hemiptera</taxon>
        <taxon>Sternorrhyncha</taxon>
        <taxon>Aphidomorpha</taxon>
        <taxon>Aphidoidea</taxon>
        <taxon>Aphididae</taxon>
        <taxon>Aphidini</taxon>
        <taxon>Aphis</taxon>
        <taxon>Aphis</taxon>
    </lineage>
</organism>
<gene>
    <name evidence="11" type="ORF">FWK35_00035522</name>
</gene>
<keyword evidence="8" id="KW-0539">Nucleus</keyword>
<dbReference type="SUPFAM" id="SSF53098">
    <property type="entry name" value="Ribonuclease H-like"/>
    <property type="match status" value="1"/>
</dbReference>
<dbReference type="GO" id="GO:0005634">
    <property type="term" value="C:nucleus"/>
    <property type="evidence" value="ECO:0007669"/>
    <property type="project" value="UniProtKB-SubCell"/>
</dbReference>
<evidence type="ECO:0000256" key="7">
    <source>
        <dbReference type="ARBA" id="ARBA00023163"/>
    </source>
</evidence>
<dbReference type="PANTHER" id="PTHR46481:SF10">
    <property type="entry name" value="ZINC FINGER BED DOMAIN-CONTAINING PROTEIN 39"/>
    <property type="match status" value="1"/>
</dbReference>
<dbReference type="AlphaFoldDB" id="A0A6G0VRN8"/>
<evidence type="ECO:0000256" key="6">
    <source>
        <dbReference type="ARBA" id="ARBA00023125"/>
    </source>
</evidence>
<evidence type="ECO:0000256" key="4">
    <source>
        <dbReference type="ARBA" id="ARBA00022833"/>
    </source>
</evidence>
<evidence type="ECO:0000313" key="11">
    <source>
        <dbReference type="EMBL" id="KAF0706756.1"/>
    </source>
</evidence>
<dbReference type="GO" id="GO:0009791">
    <property type="term" value="P:post-embryonic development"/>
    <property type="evidence" value="ECO:0007669"/>
    <property type="project" value="UniProtKB-ARBA"/>
</dbReference>
<dbReference type="OrthoDB" id="2438421at2759"/>
<keyword evidence="6" id="KW-0238">DNA-binding</keyword>
<dbReference type="InterPro" id="IPR008906">
    <property type="entry name" value="HATC_C_dom"/>
</dbReference>
<feature type="domain" description="BED-type" evidence="10">
    <location>
        <begin position="7"/>
        <end position="56"/>
    </location>
</feature>
<keyword evidence="3 9" id="KW-0863">Zinc-finger</keyword>
<dbReference type="Pfam" id="PF02892">
    <property type="entry name" value="zf-BED"/>
    <property type="match status" value="1"/>
</dbReference>
<evidence type="ECO:0000256" key="8">
    <source>
        <dbReference type="ARBA" id="ARBA00023242"/>
    </source>
</evidence>
<dbReference type="PROSITE" id="PS50808">
    <property type="entry name" value="ZF_BED"/>
    <property type="match status" value="1"/>
</dbReference>
<accession>A0A6G0VRN8</accession>
<reference evidence="11 12" key="1">
    <citation type="submission" date="2019-08" db="EMBL/GenBank/DDBJ databases">
        <title>Whole genome of Aphis craccivora.</title>
        <authorList>
            <person name="Voronova N.V."/>
            <person name="Shulinski R.S."/>
            <person name="Bandarenka Y.V."/>
            <person name="Zhorov D.G."/>
            <person name="Warner D."/>
        </authorList>
    </citation>
    <scope>NUCLEOTIDE SEQUENCE [LARGE SCALE GENOMIC DNA]</scope>
    <source>
        <strain evidence="11">180601</strain>
        <tissue evidence="11">Whole Body</tissue>
    </source>
</reference>
<dbReference type="InterPro" id="IPR003656">
    <property type="entry name" value="Znf_BED"/>
</dbReference>
<dbReference type="Pfam" id="PF05699">
    <property type="entry name" value="Dimer_Tnp_hAT"/>
    <property type="match status" value="1"/>
</dbReference>
<evidence type="ECO:0000256" key="3">
    <source>
        <dbReference type="ARBA" id="ARBA00022771"/>
    </source>
</evidence>
<keyword evidence="5" id="KW-0805">Transcription regulation</keyword>
<dbReference type="GO" id="GO:0003677">
    <property type="term" value="F:DNA binding"/>
    <property type="evidence" value="ECO:0007669"/>
    <property type="project" value="UniProtKB-KW"/>
</dbReference>
<proteinExistence type="predicted"/>
<evidence type="ECO:0000313" key="12">
    <source>
        <dbReference type="Proteomes" id="UP000478052"/>
    </source>
</evidence>
<dbReference type="Proteomes" id="UP000478052">
    <property type="component" value="Unassembled WGS sequence"/>
</dbReference>
<evidence type="ECO:0000256" key="1">
    <source>
        <dbReference type="ARBA" id="ARBA00004123"/>
    </source>
</evidence>
<keyword evidence="7" id="KW-0804">Transcription</keyword>
<keyword evidence="12" id="KW-1185">Reference proteome</keyword>
<dbReference type="InterPro" id="IPR012337">
    <property type="entry name" value="RNaseH-like_sf"/>
</dbReference>
<protein>
    <submittedName>
        <fullName evidence="11">Zinc finger BED domain-containing protein 1-like</fullName>
    </submittedName>
</protein>